<dbReference type="EMBL" id="ABVL01000022">
    <property type="protein sequence ID" value="EDY17203.1"/>
    <property type="molecule type" value="Genomic_DNA"/>
</dbReference>
<dbReference type="RefSeq" id="WP_006982542.1">
    <property type="nucleotide sequence ID" value="NZ_ABVL01000022.1"/>
</dbReference>
<organism evidence="2 3">
    <name type="scientific">Chthoniobacter flavus Ellin428</name>
    <dbReference type="NCBI Taxonomy" id="497964"/>
    <lineage>
        <taxon>Bacteria</taxon>
        <taxon>Pseudomonadati</taxon>
        <taxon>Verrucomicrobiota</taxon>
        <taxon>Spartobacteria</taxon>
        <taxon>Chthoniobacterales</taxon>
        <taxon>Chthoniobacteraceae</taxon>
        <taxon>Chthoniobacter</taxon>
    </lineage>
</organism>
<reference evidence="2 3" key="1">
    <citation type="journal article" date="2011" name="J. Bacteriol.">
        <title>Genome sequence of Chthoniobacter flavus Ellin428, an aerobic heterotrophic soil bacterium.</title>
        <authorList>
            <person name="Kant R."/>
            <person name="van Passel M.W."/>
            <person name="Palva A."/>
            <person name="Lucas S."/>
            <person name="Lapidus A."/>
            <person name="Glavina Del Rio T."/>
            <person name="Dalin E."/>
            <person name="Tice H."/>
            <person name="Bruce D."/>
            <person name="Goodwin L."/>
            <person name="Pitluck S."/>
            <person name="Larimer F.W."/>
            <person name="Land M.L."/>
            <person name="Hauser L."/>
            <person name="Sangwan P."/>
            <person name="de Vos W.M."/>
            <person name="Janssen P.H."/>
            <person name="Smidt H."/>
        </authorList>
    </citation>
    <scope>NUCLEOTIDE SEQUENCE [LARGE SCALE GENOMIC DNA]</scope>
    <source>
        <strain evidence="2 3">Ellin428</strain>
    </source>
</reference>
<dbReference type="AlphaFoldDB" id="B4D8I1"/>
<dbReference type="InterPro" id="IPR002716">
    <property type="entry name" value="PIN_dom"/>
</dbReference>
<dbReference type="Proteomes" id="UP000005824">
    <property type="component" value="Unassembled WGS sequence"/>
</dbReference>
<name>B4D8I1_9BACT</name>
<protein>
    <recommendedName>
        <fullName evidence="1">PIN domain-containing protein</fullName>
    </recommendedName>
</protein>
<dbReference type="SUPFAM" id="SSF88723">
    <property type="entry name" value="PIN domain-like"/>
    <property type="match status" value="1"/>
</dbReference>
<evidence type="ECO:0000259" key="1">
    <source>
        <dbReference type="Pfam" id="PF01850"/>
    </source>
</evidence>
<comment type="caution">
    <text evidence="2">The sequence shown here is derived from an EMBL/GenBank/DDBJ whole genome shotgun (WGS) entry which is preliminary data.</text>
</comment>
<feature type="domain" description="PIN" evidence="1">
    <location>
        <begin position="6"/>
        <end position="119"/>
    </location>
</feature>
<proteinExistence type="predicted"/>
<evidence type="ECO:0000313" key="3">
    <source>
        <dbReference type="Proteomes" id="UP000005824"/>
    </source>
</evidence>
<dbReference type="Gene3D" id="3.40.50.1010">
    <property type="entry name" value="5'-nuclease"/>
    <property type="match status" value="1"/>
</dbReference>
<keyword evidence="3" id="KW-1185">Reference proteome</keyword>
<gene>
    <name evidence="2" type="ORF">CfE428DRAFT_5221</name>
</gene>
<accession>B4D8I1</accession>
<dbReference type="InterPro" id="IPR029060">
    <property type="entry name" value="PIN-like_dom_sf"/>
</dbReference>
<dbReference type="eggNOG" id="COG2402">
    <property type="taxonomic scope" value="Bacteria"/>
</dbReference>
<dbReference type="InParanoid" id="B4D8I1"/>
<dbReference type="Pfam" id="PF01850">
    <property type="entry name" value="PIN"/>
    <property type="match status" value="1"/>
</dbReference>
<sequence length="134" mass="15002">MNGIADTGFLVAFAARRDRFFPWAHALAERVEEPLLTCEPVLAEAAFHLRNSALVLRMLETGLVRVAFAIESHQSRLTALAKRYADQAPDLADLCLIRLSELHPKLPVITVDGDFRVYRRNGREAIPVIMPPGR</sequence>
<dbReference type="STRING" id="497964.CfE428DRAFT_5221"/>
<evidence type="ECO:0000313" key="2">
    <source>
        <dbReference type="EMBL" id="EDY17203.1"/>
    </source>
</evidence>